<dbReference type="InterPro" id="IPR029063">
    <property type="entry name" value="SAM-dependent_MTases_sf"/>
</dbReference>
<keyword evidence="2" id="KW-0489">Methyltransferase</keyword>
<dbReference type="Gene3D" id="3.40.50.150">
    <property type="entry name" value="Vaccinia Virus protein VP39"/>
    <property type="match status" value="1"/>
</dbReference>
<evidence type="ECO:0000259" key="1">
    <source>
        <dbReference type="Pfam" id="PF05175"/>
    </source>
</evidence>
<dbReference type="EMBL" id="JAMPKM010000001">
    <property type="protein sequence ID" value="MEP0815516.1"/>
    <property type="molecule type" value="Genomic_DNA"/>
</dbReference>
<keyword evidence="2" id="KW-0808">Transferase</keyword>
<name>A0ABV0J158_9CYAN</name>
<comment type="caution">
    <text evidence="2">The sequence shown here is derived from an EMBL/GenBank/DDBJ whole genome shotgun (WGS) entry which is preliminary data.</text>
</comment>
<protein>
    <submittedName>
        <fullName evidence="2">Methyltransferase</fullName>
    </submittedName>
</protein>
<organism evidence="2 3">
    <name type="scientific">Trichocoleus desertorum GB2-A4</name>
    <dbReference type="NCBI Taxonomy" id="2933944"/>
    <lineage>
        <taxon>Bacteria</taxon>
        <taxon>Bacillati</taxon>
        <taxon>Cyanobacteriota</taxon>
        <taxon>Cyanophyceae</taxon>
        <taxon>Leptolyngbyales</taxon>
        <taxon>Trichocoleusaceae</taxon>
        <taxon>Trichocoleus</taxon>
    </lineage>
</organism>
<dbReference type="InterPro" id="IPR002052">
    <property type="entry name" value="DNA_methylase_N6_adenine_CS"/>
</dbReference>
<reference evidence="2 3" key="1">
    <citation type="submission" date="2022-04" db="EMBL/GenBank/DDBJ databases">
        <title>Positive selection, recombination, and allopatry shape intraspecific diversity of widespread and dominant cyanobacteria.</title>
        <authorList>
            <person name="Wei J."/>
            <person name="Shu W."/>
            <person name="Hu C."/>
        </authorList>
    </citation>
    <scope>NUCLEOTIDE SEQUENCE [LARGE SCALE GENOMIC DNA]</scope>
    <source>
        <strain evidence="2 3">GB2-A4</strain>
    </source>
</reference>
<dbReference type="InterPro" id="IPR007848">
    <property type="entry name" value="Small_mtfrase_dom"/>
</dbReference>
<dbReference type="Pfam" id="PF05175">
    <property type="entry name" value="MTS"/>
    <property type="match status" value="1"/>
</dbReference>
<dbReference type="GO" id="GO:0008168">
    <property type="term" value="F:methyltransferase activity"/>
    <property type="evidence" value="ECO:0007669"/>
    <property type="project" value="UniProtKB-KW"/>
</dbReference>
<dbReference type="PROSITE" id="PS00092">
    <property type="entry name" value="N6_MTASE"/>
    <property type="match status" value="1"/>
</dbReference>
<dbReference type="GO" id="GO:0032259">
    <property type="term" value="P:methylation"/>
    <property type="evidence" value="ECO:0007669"/>
    <property type="project" value="UniProtKB-KW"/>
</dbReference>
<dbReference type="Proteomes" id="UP001464891">
    <property type="component" value="Unassembled WGS sequence"/>
</dbReference>
<keyword evidence="3" id="KW-1185">Reference proteome</keyword>
<gene>
    <name evidence="2" type="ORF">NC998_00225</name>
</gene>
<sequence length="239" mass="26871">MLLSSRPLKDIFFCPEESNFYSNCIENLVLKHCVGSESIIEFGSGDGSPVIQALLRTEFEGTVHGFEINPLASDVANEKISEQGLSERYQVHCKSFFDSLKFQADYLISNPPYLPAVDNKLYQPLLHGGVDGITITKKLLSCNHKNVLVMAASYSDPQGLVDYASEQNYFVSDFIISPLSFGYYSSDPKVQSRIAEMRREKRAFYSDNLYLLAGVLFTKQETTDKEDVSPELMRLMTAL</sequence>
<evidence type="ECO:0000313" key="3">
    <source>
        <dbReference type="Proteomes" id="UP001464891"/>
    </source>
</evidence>
<proteinExistence type="predicted"/>
<accession>A0ABV0J158</accession>
<dbReference type="SUPFAM" id="SSF53335">
    <property type="entry name" value="S-adenosyl-L-methionine-dependent methyltransferases"/>
    <property type="match status" value="1"/>
</dbReference>
<feature type="domain" description="Methyltransferase small" evidence="1">
    <location>
        <begin position="36"/>
        <end position="115"/>
    </location>
</feature>
<dbReference type="RefSeq" id="WP_190431070.1">
    <property type="nucleotide sequence ID" value="NZ_JAMPKM010000001.1"/>
</dbReference>
<evidence type="ECO:0000313" key="2">
    <source>
        <dbReference type="EMBL" id="MEP0815516.1"/>
    </source>
</evidence>